<dbReference type="Gene3D" id="3.10.10.10">
    <property type="entry name" value="HIV Type 1 Reverse Transcriptase, subunit A, domain 1"/>
    <property type="match status" value="1"/>
</dbReference>
<feature type="region of interest" description="Disordered" evidence="1">
    <location>
        <begin position="117"/>
        <end position="139"/>
    </location>
</feature>
<feature type="region of interest" description="Disordered" evidence="1">
    <location>
        <begin position="198"/>
        <end position="229"/>
    </location>
</feature>
<dbReference type="AlphaFoldDB" id="A0AAD8W9B8"/>
<comment type="caution">
    <text evidence="3">The sequence shown here is derived from an EMBL/GenBank/DDBJ whole genome shotgun (WGS) entry which is preliminary data.</text>
</comment>
<dbReference type="InterPro" id="IPR053134">
    <property type="entry name" value="RNA-dir_DNA_polymerase"/>
</dbReference>
<dbReference type="InterPro" id="IPR043502">
    <property type="entry name" value="DNA/RNA_pol_sf"/>
</dbReference>
<dbReference type="InterPro" id="IPR043128">
    <property type="entry name" value="Rev_trsase/Diguanyl_cyclase"/>
</dbReference>
<accession>A0AAD8W9B8</accession>
<evidence type="ECO:0000256" key="1">
    <source>
        <dbReference type="SAM" id="MobiDB-lite"/>
    </source>
</evidence>
<dbReference type="CDD" id="cd01647">
    <property type="entry name" value="RT_LTR"/>
    <property type="match status" value="1"/>
</dbReference>
<feature type="domain" description="Reverse transcriptase" evidence="2">
    <location>
        <begin position="341"/>
        <end position="417"/>
    </location>
</feature>
<evidence type="ECO:0000259" key="2">
    <source>
        <dbReference type="Pfam" id="PF00078"/>
    </source>
</evidence>
<evidence type="ECO:0000313" key="3">
    <source>
        <dbReference type="EMBL" id="KAK1646880.1"/>
    </source>
</evidence>
<evidence type="ECO:0000313" key="4">
    <source>
        <dbReference type="Proteomes" id="UP001231189"/>
    </source>
</evidence>
<dbReference type="PANTHER" id="PTHR24559:SF444">
    <property type="entry name" value="REVERSE TRANSCRIPTASE DOMAIN-CONTAINING PROTEIN"/>
    <property type="match status" value="1"/>
</dbReference>
<organism evidence="3 4">
    <name type="scientific">Lolium multiflorum</name>
    <name type="common">Italian ryegrass</name>
    <name type="synonym">Lolium perenne subsp. multiflorum</name>
    <dbReference type="NCBI Taxonomy" id="4521"/>
    <lineage>
        <taxon>Eukaryota</taxon>
        <taxon>Viridiplantae</taxon>
        <taxon>Streptophyta</taxon>
        <taxon>Embryophyta</taxon>
        <taxon>Tracheophyta</taxon>
        <taxon>Spermatophyta</taxon>
        <taxon>Magnoliopsida</taxon>
        <taxon>Liliopsida</taxon>
        <taxon>Poales</taxon>
        <taxon>Poaceae</taxon>
        <taxon>BOP clade</taxon>
        <taxon>Pooideae</taxon>
        <taxon>Poodae</taxon>
        <taxon>Poeae</taxon>
        <taxon>Poeae Chloroplast Group 2 (Poeae type)</taxon>
        <taxon>Loliodinae</taxon>
        <taxon>Loliinae</taxon>
        <taxon>Lolium</taxon>
    </lineage>
</organism>
<dbReference type="InterPro" id="IPR000477">
    <property type="entry name" value="RT_dom"/>
</dbReference>
<proteinExistence type="predicted"/>
<name>A0AAD8W9B8_LOLMU</name>
<gene>
    <name evidence="3" type="ORF">QYE76_064685</name>
</gene>
<dbReference type="SUPFAM" id="SSF56672">
    <property type="entry name" value="DNA/RNA polymerases"/>
    <property type="match status" value="1"/>
</dbReference>
<dbReference type="Gene3D" id="3.30.70.270">
    <property type="match status" value="1"/>
</dbReference>
<dbReference type="EMBL" id="JAUUTY010000004">
    <property type="protein sequence ID" value="KAK1646880.1"/>
    <property type="molecule type" value="Genomic_DNA"/>
</dbReference>
<dbReference type="Pfam" id="PF00078">
    <property type="entry name" value="RVT_1"/>
    <property type="match status" value="1"/>
</dbReference>
<dbReference type="PANTHER" id="PTHR24559">
    <property type="entry name" value="TRANSPOSON TY3-I GAG-POL POLYPROTEIN"/>
    <property type="match status" value="1"/>
</dbReference>
<sequence>MCSEDLGELSACFAVDEAWRRKLPVTRRKLESTAENSDEIGTLRRPIGDAYVTRGLTNYPYNQMLQKDETIKVITKEHRALRRENAKKDYAIHRLKAKVAAMKETIRTQEDQLRALEGEGEGENLPGDGHSYASNEENDDLDFYPYGDDPAPINMAPPSRASQDAMMQLLQTLMADREADRAERQANIAALQQIAQNNQGHGNHDHPGSKLKNFQNTNPPVFSKTEEPLDADDQTMENNLEVAGVEANDKVLFADYPAGTRHGLIKKMRDEFRELKQGRMTVVHRDKFLTLSRDRQARRQHRCTQLGSNAVSPKKFAPNNPNNRSGRLFHMNAEEAQEAPDVVLGYHQLKIRAMDIPKTAFTTRCGLYKYNVMSLGLTNAPAYFLNLMNKIFRNFLDKFVVVFIDDLLIYSKSEKEH</sequence>
<dbReference type="Proteomes" id="UP001231189">
    <property type="component" value="Unassembled WGS sequence"/>
</dbReference>
<reference evidence="3" key="1">
    <citation type="submission" date="2023-07" db="EMBL/GenBank/DDBJ databases">
        <title>A chromosome-level genome assembly of Lolium multiflorum.</title>
        <authorList>
            <person name="Chen Y."/>
            <person name="Copetti D."/>
            <person name="Kolliker R."/>
            <person name="Studer B."/>
        </authorList>
    </citation>
    <scope>NUCLEOTIDE SEQUENCE</scope>
    <source>
        <strain evidence="3">02402/16</strain>
        <tissue evidence="3">Leaf</tissue>
    </source>
</reference>
<protein>
    <recommendedName>
        <fullName evidence="2">Reverse transcriptase domain-containing protein</fullName>
    </recommendedName>
</protein>
<keyword evidence="4" id="KW-1185">Reference proteome</keyword>